<feature type="compositionally biased region" description="Polar residues" evidence="1">
    <location>
        <begin position="1"/>
        <end position="12"/>
    </location>
</feature>
<accession>A0A9W9U1A6</accession>
<organism evidence="2 3">
    <name type="scientific">Penicillium atrosanguineum</name>
    <dbReference type="NCBI Taxonomy" id="1132637"/>
    <lineage>
        <taxon>Eukaryota</taxon>
        <taxon>Fungi</taxon>
        <taxon>Dikarya</taxon>
        <taxon>Ascomycota</taxon>
        <taxon>Pezizomycotina</taxon>
        <taxon>Eurotiomycetes</taxon>
        <taxon>Eurotiomycetidae</taxon>
        <taxon>Eurotiales</taxon>
        <taxon>Aspergillaceae</taxon>
        <taxon>Penicillium</taxon>
    </lineage>
</organism>
<keyword evidence="3" id="KW-1185">Reference proteome</keyword>
<feature type="compositionally biased region" description="Polar residues" evidence="1">
    <location>
        <begin position="23"/>
        <end position="38"/>
    </location>
</feature>
<evidence type="ECO:0000256" key="1">
    <source>
        <dbReference type="SAM" id="MobiDB-lite"/>
    </source>
</evidence>
<feature type="compositionally biased region" description="Acidic residues" evidence="1">
    <location>
        <begin position="126"/>
        <end position="136"/>
    </location>
</feature>
<protein>
    <submittedName>
        <fullName evidence="2">Uncharacterized protein</fullName>
    </submittedName>
</protein>
<feature type="compositionally biased region" description="Low complexity" evidence="1">
    <location>
        <begin position="54"/>
        <end position="74"/>
    </location>
</feature>
<evidence type="ECO:0000313" key="3">
    <source>
        <dbReference type="Proteomes" id="UP001147746"/>
    </source>
</evidence>
<feature type="region of interest" description="Disordered" evidence="1">
    <location>
        <begin position="107"/>
        <end position="136"/>
    </location>
</feature>
<reference evidence="2" key="1">
    <citation type="submission" date="2022-12" db="EMBL/GenBank/DDBJ databases">
        <authorList>
            <person name="Petersen C."/>
        </authorList>
    </citation>
    <scope>NUCLEOTIDE SEQUENCE</scope>
    <source>
        <strain evidence="2">IBT 21472</strain>
    </source>
</reference>
<name>A0A9W9U1A6_9EURO</name>
<dbReference type="EMBL" id="JAPZBO010000008">
    <property type="protein sequence ID" value="KAJ5307518.1"/>
    <property type="molecule type" value="Genomic_DNA"/>
</dbReference>
<comment type="caution">
    <text evidence="2">The sequence shown here is derived from an EMBL/GenBank/DDBJ whole genome shotgun (WGS) entry which is preliminary data.</text>
</comment>
<sequence>MPSPSKPTISKSGTRKKIVPHVPNSSLPKTAAPTTSNTVKKDDLSNTIPIKENSPSTPSRAPSTAPQSSAPRSTIGTYSIPNSLSLFFFEDASTQASPLDTVQLQLQEADSKGPPISSPAIWSEDAREDYDSELDPGEDEEMEAFEHHLVAHRSTSESGLAETVRHVNAFLDSTKDKHSIEIPTVRLRDHSNFHEWKIAVELRLRMHQVWFLFRGLDDGDKITPVPNDHKLSLWYERMVDVASAIIYSSVSSDIRKQPCFLGSMCRRDLEDMMIHLICHYAQDPDDVSDSDSDDISGSDLD</sequence>
<reference evidence="2" key="2">
    <citation type="journal article" date="2023" name="IMA Fungus">
        <title>Comparative genomic study of the Penicillium genus elucidates a diverse pangenome and 15 lateral gene transfer events.</title>
        <authorList>
            <person name="Petersen C."/>
            <person name="Sorensen T."/>
            <person name="Nielsen M.R."/>
            <person name="Sondergaard T.E."/>
            <person name="Sorensen J.L."/>
            <person name="Fitzpatrick D.A."/>
            <person name="Frisvad J.C."/>
            <person name="Nielsen K.L."/>
        </authorList>
    </citation>
    <scope>NUCLEOTIDE SEQUENCE</scope>
    <source>
        <strain evidence="2">IBT 21472</strain>
    </source>
</reference>
<evidence type="ECO:0000313" key="2">
    <source>
        <dbReference type="EMBL" id="KAJ5307518.1"/>
    </source>
</evidence>
<dbReference type="OrthoDB" id="4367615at2759"/>
<dbReference type="AlphaFoldDB" id="A0A9W9U1A6"/>
<dbReference type="Proteomes" id="UP001147746">
    <property type="component" value="Unassembled WGS sequence"/>
</dbReference>
<feature type="region of interest" description="Disordered" evidence="1">
    <location>
        <begin position="1"/>
        <end position="76"/>
    </location>
</feature>
<proteinExistence type="predicted"/>
<gene>
    <name evidence="2" type="ORF">N7476_008174</name>
</gene>